<dbReference type="CDD" id="cd10917">
    <property type="entry name" value="CE4_NodB_like_6s_7s"/>
    <property type="match status" value="1"/>
</dbReference>
<dbReference type="Pfam" id="PF01522">
    <property type="entry name" value="Polysacc_deac_1"/>
    <property type="match status" value="1"/>
</dbReference>
<protein>
    <submittedName>
        <fullName evidence="4">Polysaccharide deacetylase</fullName>
    </submittedName>
</protein>
<sequence>MRRLILGFFILMSGCSFMANAGEEKEKEPVKKENYEKYEADIETKVEKFDKLSIVMHYPETPNDQIDQTVLDYVNEQRSDFKKDSYERVKKKGISAVQELHVDYDIVYEDSATYVVKFNETVTWGEKRKAFDETVLHFEKSNGKKLLLTHFLRSENDYEEIRDHLERTFERKLSEKELNSFTYEGDAFTFFAGNQSVRVNKQEHPEWFKEKFMKKRSDMTERPGIFHTEKEITEIPVTEKMLEEYPVAVMGGPHPKRTEEILRALEKNDRKAVFFLIGKRVERYPAAVEAIKEQGHAVVAHTWNQRLPGRLSDKKESEYRERSVNLLSSITGQQEVLVSGDRVSPEKALINRPNWAGKSEAWVTEQLVNSARSNGQLVMSGLNEKTPALLREVLPELKDSRSREKETGREKSGAERLAGM</sequence>
<dbReference type="Proteomes" id="UP000198647">
    <property type="component" value="Unassembled WGS sequence"/>
</dbReference>
<gene>
    <name evidence="4" type="ORF">SAMN04488081_1428</name>
</gene>
<feature type="region of interest" description="Disordered" evidence="1">
    <location>
        <begin position="396"/>
        <end position="420"/>
    </location>
</feature>
<organism evidence="4 5">
    <name type="scientific">Salimicrobium album</name>
    <dbReference type="NCBI Taxonomy" id="50717"/>
    <lineage>
        <taxon>Bacteria</taxon>
        <taxon>Bacillati</taxon>
        <taxon>Bacillota</taxon>
        <taxon>Bacilli</taxon>
        <taxon>Bacillales</taxon>
        <taxon>Bacillaceae</taxon>
        <taxon>Salimicrobium</taxon>
    </lineage>
</organism>
<dbReference type="PANTHER" id="PTHR10587">
    <property type="entry name" value="GLYCOSYL TRANSFERASE-RELATED"/>
    <property type="match status" value="1"/>
</dbReference>
<reference evidence="4 5" key="1">
    <citation type="submission" date="2016-10" db="EMBL/GenBank/DDBJ databases">
        <authorList>
            <person name="Varghese N."/>
            <person name="Submissions S."/>
        </authorList>
    </citation>
    <scope>NUCLEOTIDE SEQUENCE [LARGE SCALE GENOMIC DNA]</scope>
    <source>
        <strain evidence="4 5">DSM 20748</strain>
    </source>
</reference>
<evidence type="ECO:0000256" key="1">
    <source>
        <dbReference type="SAM" id="MobiDB-lite"/>
    </source>
</evidence>
<evidence type="ECO:0000259" key="3">
    <source>
        <dbReference type="Pfam" id="PF01522"/>
    </source>
</evidence>
<dbReference type="InterPro" id="IPR011330">
    <property type="entry name" value="Glyco_hydro/deAcase_b/a-brl"/>
</dbReference>
<dbReference type="SUPFAM" id="SSF88713">
    <property type="entry name" value="Glycoside hydrolase/deacetylase"/>
    <property type="match status" value="1"/>
</dbReference>
<dbReference type="EMBL" id="FNOS01000003">
    <property type="protein sequence ID" value="SDX83503.1"/>
    <property type="molecule type" value="Genomic_DNA"/>
</dbReference>
<accession>A0A1H3EXF2</accession>
<dbReference type="InterPro" id="IPR002509">
    <property type="entry name" value="NODB_dom"/>
</dbReference>
<dbReference type="RefSeq" id="WP_093106693.1">
    <property type="nucleotide sequence ID" value="NZ_FNOS01000003.1"/>
</dbReference>
<keyword evidence="2" id="KW-0732">Signal</keyword>
<comment type="caution">
    <text evidence="4">The sequence shown here is derived from an EMBL/GenBank/DDBJ whole genome shotgun (WGS) entry which is preliminary data.</text>
</comment>
<feature type="chain" id="PRO_5047000590" evidence="2">
    <location>
        <begin position="22"/>
        <end position="420"/>
    </location>
</feature>
<dbReference type="Gene3D" id="3.20.20.370">
    <property type="entry name" value="Glycoside hydrolase/deacetylase"/>
    <property type="match status" value="1"/>
</dbReference>
<evidence type="ECO:0000313" key="5">
    <source>
        <dbReference type="Proteomes" id="UP000198647"/>
    </source>
</evidence>
<feature type="compositionally biased region" description="Basic and acidic residues" evidence="1">
    <location>
        <begin position="396"/>
        <end position="414"/>
    </location>
</feature>
<name>A0A1H3EXF2_9BACI</name>
<feature type="signal peptide" evidence="2">
    <location>
        <begin position="1"/>
        <end position="21"/>
    </location>
</feature>
<evidence type="ECO:0000256" key="2">
    <source>
        <dbReference type="SAM" id="SignalP"/>
    </source>
</evidence>
<proteinExistence type="predicted"/>
<feature type="domain" description="NodB homology" evidence="3">
    <location>
        <begin position="252"/>
        <end position="337"/>
    </location>
</feature>
<evidence type="ECO:0000313" key="4">
    <source>
        <dbReference type="EMBL" id="SDX83503.1"/>
    </source>
</evidence>
<dbReference type="InterPro" id="IPR050248">
    <property type="entry name" value="Polysacc_deacetylase_ArnD"/>
</dbReference>
<dbReference type="PROSITE" id="PS51257">
    <property type="entry name" value="PROKAR_LIPOPROTEIN"/>
    <property type="match status" value="1"/>
</dbReference>
<keyword evidence="5" id="KW-1185">Reference proteome</keyword>